<dbReference type="STRING" id="870435.A0A0C3MZU0"/>
<dbReference type="InterPro" id="IPR036028">
    <property type="entry name" value="SH3-like_dom_sf"/>
</dbReference>
<keyword evidence="5" id="KW-1185">Reference proteome</keyword>
<dbReference type="InterPro" id="IPR001452">
    <property type="entry name" value="SH3_domain"/>
</dbReference>
<evidence type="ECO:0000256" key="1">
    <source>
        <dbReference type="ARBA" id="ARBA00022443"/>
    </source>
</evidence>
<reference evidence="5" key="2">
    <citation type="submission" date="2015-01" db="EMBL/GenBank/DDBJ databases">
        <title>Evolutionary Origins and Diversification of the Mycorrhizal Mutualists.</title>
        <authorList>
            <consortium name="DOE Joint Genome Institute"/>
            <consortium name="Mycorrhizal Genomics Consortium"/>
            <person name="Kohler A."/>
            <person name="Kuo A."/>
            <person name="Nagy L.G."/>
            <person name="Floudas D."/>
            <person name="Copeland A."/>
            <person name="Barry K.W."/>
            <person name="Cichocki N."/>
            <person name="Veneault-Fourrey C."/>
            <person name="LaButti K."/>
            <person name="Lindquist E.A."/>
            <person name="Lipzen A."/>
            <person name="Lundell T."/>
            <person name="Morin E."/>
            <person name="Murat C."/>
            <person name="Riley R."/>
            <person name="Ohm R."/>
            <person name="Sun H."/>
            <person name="Tunlid A."/>
            <person name="Henrissat B."/>
            <person name="Grigoriev I.V."/>
            <person name="Hibbett D.S."/>
            <person name="Martin F."/>
        </authorList>
    </citation>
    <scope>NUCLEOTIDE SEQUENCE [LARGE SCALE GENOMIC DNA]</scope>
    <source>
        <strain evidence="5">Marx 270</strain>
    </source>
</reference>
<dbReference type="PANTHER" id="PTHR14167">
    <property type="entry name" value="SH3 DOMAIN-CONTAINING"/>
    <property type="match status" value="1"/>
</dbReference>
<reference evidence="4 5" key="1">
    <citation type="submission" date="2014-04" db="EMBL/GenBank/DDBJ databases">
        <authorList>
            <consortium name="DOE Joint Genome Institute"/>
            <person name="Kuo A."/>
            <person name="Kohler A."/>
            <person name="Costa M.D."/>
            <person name="Nagy L.G."/>
            <person name="Floudas D."/>
            <person name="Copeland A."/>
            <person name="Barry K.W."/>
            <person name="Cichocki N."/>
            <person name="Veneault-Fourrey C."/>
            <person name="LaButti K."/>
            <person name="Lindquist E.A."/>
            <person name="Lipzen A."/>
            <person name="Lundell T."/>
            <person name="Morin E."/>
            <person name="Murat C."/>
            <person name="Sun H."/>
            <person name="Tunlid A."/>
            <person name="Henrissat B."/>
            <person name="Grigoriev I.V."/>
            <person name="Hibbett D.S."/>
            <person name="Martin F."/>
            <person name="Nordberg H.P."/>
            <person name="Cantor M.N."/>
            <person name="Hua S.X."/>
        </authorList>
    </citation>
    <scope>NUCLEOTIDE SEQUENCE [LARGE SCALE GENOMIC DNA]</scope>
    <source>
        <strain evidence="4 5">Marx 270</strain>
    </source>
</reference>
<protein>
    <recommendedName>
        <fullName evidence="3">SH3 domain-containing protein</fullName>
    </recommendedName>
</protein>
<organism evidence="4 5">
    <name type="scientific">Pisolithus tinctorius Marx 270</name>
    <dbReference type="NCBI Taxonomy" id="870435"/>
    <lineage>
        <taxon>Eukaryota</taxon>
        <taxon>Fungi</taxon>
        <taxon>Dikarya</taxon>
        <taxon>Basidiomycota</taxon>
        <taxon>Agaricomycotina</taxon>
        <taxon>Agaricomycetes</taxon>
        <taxon>Agaricomycetidae</taxon>
        <taxon>Boletales</taxon>
        <taxon>Sclerodermatineae</taxon>
        <taxon>Pisolithaceae</taxon>
        <taxon>Pisolithus</taxon>
    </lineage>
</organism>
<dbReference type="EMBL" id="KN832101">
    <property type="protein sequence ID" value="KIN94364.1"/>
    <property type="molecule type" value="Genomic_DNA"/>
</dbReference>
<dbReference type="InParanoid" id="A0A0C3MZU0"/>
<feature type="domain" description="SH3" evidence="3">
    <location>
        <begin position="67"/>
        <end position="126"/>
    </location>
</feature>
<dbReference type="SMART" id="SM00326">
    <property type="entry name" value="SH3"/>
    <property type="match status" value="2"/>
</dbReference>
<dbReference type="Gene3D" id="2.30.30.40">
    <property type="entry name" value="SH3 Domains"/>
    <property type="match status" value="2"/>
</dbReference>
<dbReference type="Pfam" id="PF14604">
    <property type="entry name" value="SH3_9"/>
    <property type="match status" value="1"/>
</dbReference>
<gene>
    <name evidence="4" type="ORF">M404DRAFT_1008388</name>
</gene>
<dbReference type="HOGENOM" id="CLU_2016162_0_0_1"/>
<keyword evidence="1 2" id="KW-0728">SH3 domain</keyword>
<evidence type="ECO:0000259" key="3">
    <source>
        <dbReference type="PROSITE" id="PS50002"/>
    </source>
</evidence>
<sequence length="126" mass="14185">MADVDELTRLRVRSLYAYEAQRMEDLSFSENIVMEAHPSKSGGDWWYGTTANDSRSGFFPQTYVQVLEPVQATALYSYKGSGPDELSFNEGDVLTIVDRVESDWWRAERDGVVYAVPAAYVEVAEG</sequence>
<evidence type="ECO:0000313" key="5">
    <source>
        <dbReference type="Proteomes" id="UP000054217"/>
    </source>
</evidence>
<evidence type="ECO:0000313" key="4">
    <source>
        <dbReference type="EMBL" id="KIN94364.1"/>
    </source>
</evidence>
<accession>A0A0C3MZU0</accession>
<evidence type="ECO:0000256" key="2">
    <source>
        <dbReference type="PROSITE-ProRule" id="PRU00192"/>
    </source>
</evidence>
<dbReference type="CDD" id="cd00174">
    <property type="entry name" value="SH3"/>
    <property type="match status" value="2"/>
</dbReference>
<dbReference type="InterPro" id="IPR050384">
    <property type="entry name" value="Endophilin_SH3RF"/>
</dbReference>
<dbReference type="Proteomes" id="UP000054217">
    <property type="component" value="Unassembled WGS sequence"/>
</dbReference>
<dbReference type="Pfam" id="PF00018">
    <property type="entry name" value="SH3_1"/>
    <property type="match status" value="1"/>
</dbReference>
<name>A0A0C3MZU0_PISTI</name>
<proteinExistence type="predicted"/>
<dbReference type="PRINTS" id="PR00499">
    <property type="entry name" value="P67PHOX"/>
</dbReference>
<dbReference type="PROSITE" id="PS50002">
    <property type="entry name" value="SH3"/>
    <property type="match status" value="1"/>
</dbReference>
<dbReference type="OrthoDB" id="2633455at2759"/>
<dbReference type="PRINTS" id="PR00452">
    <property type="entry name" value="SH3DOMAIN"/>
</dbReference>
<dbReference type="SUPFAM" id="SSF50044">
    <property type="entry name" value="SH3-domain"/>
    <property type="match status" value="2"/>
</dbReference>
<dbReference type="AlphaFoldDB" id="A0A0C3MZU0"/>